<dbReference type="Proteomes" id="UP000593892">
    <property type="component" value="Chromosome"/>
</dbReference>
<comment type="similarity">
    <text evidence="1">Belongs to the NAD(P)-dependent epimerase/dehydratase family.</text>
</comment>
<gene>
    <name evidence="3" type="ORF">IRI77_14600</name>
</gene>
<dbReference type="KEGG" id="pfer:IRI77_14600"/>
<sequence length="355" mass="37799">MKILITGICGFVGSTLARTLLACVEGFQIIGIDNLMRPGAETNRQSLKSLGIEFVHGDIRSASDLAGLPAADWIIDAAANPSVLAGVAGGGSSRQLFEHNLAGLGNVLEYAKVHRAGLLLLSTSRVYSIPALATLPLKVEGDGFVLDDTRPLPAGVTAEGIDTAFATTAPISLYGATKLASEIMALEYGAAFDFPVWITRCGVLAGAGQFGTPDQGIFAYWINAHLRRRPLRYIGFEGLGRQVRDAFHPSDLAALLLAQMRSTRDGGQRIYTAGGGPRNAWSLARLNSWCDGRFGTHTPAADPRPRPYDIPWVVMSNADVQRDFAWSPALGLDAIAAEIAAHAGQHPQWLELSGL</sequence>
<accession>A0A7S7NWL0</accession>
<dbReference type="Gene3D" id="3.40.50.720">
    <property type="entry name" value="NAD(P)-binding Rossmann-like Domain"/>
    <property type="match status" value="1"/>
</dbReference>
<feature type="domain" description="NAD-dependent epimerase/dehydratase" evidence="2">
    <location>
        <begin position="3"/>
        <end position="273"/>
    </location>
</feature>
<evidence type="ECO:0000259" key="2">
    <source>
        <dbReference type="Pfam" id="PF01370"/>
    </source>
</evidence>
<name>A0A7S7NWL0_PALFE</name>
<dbReference type="InterPro" id="IPR001509">
    <property type="entry name" value="Epimerase_deHydtase"/>
</dbReference>
<dbReference type="AlphaFoldDB" id="A0A7S7NWL0"/>
<evidence type="ECO:0000256" key="1">
    <source>
        <dbReference type="ARBA" id="ARBA00007637"/>
    </source>
</evidence>
<protein>
    <submittedName>
        <fullName evidence="3">NAD-dependent epimerase/dehydratase family protein</fullName>
    </submittedName>
</protein>
<dbReference type="RefSeq" id="WP_194452778.1">
    <property type="nucleotide sequence ID" value="NZ_CP063849.1"/>
</dbReference>
<dbReference type="SUPFAM" id="SSF51735">
    <property type="entry name" value="NAD(P)-binding Rossmann-fold domains"/>
    <property type="match status" value="1"/>
</dbReference>
<evidence type="ECO:0000313" key="3">
    <source>
        <dbReference type="EMBL" id="QOY91123.1"/>
    </source>
</evidence>
<reference evidence="3 4" key="1">
    <citation type="submission" date="2020-10" db="EMBL/GenBank/DDBJ databases">
        <title>Complete genome sequence of Paludibaculum fermentans P105T, a facultatively anaerobic acidobacterium capable of dissimilatory Fe(III) reduction.</title>
        <authorList>
            <person name="Dedysh S.N."/>
            <person name="Beletsky A.V."/>
            <person name="Kulichevskaya I.S."/>
            <person name="Mardanov A.V."/>
            <person name="Ravin N.V."/>
        </authorList>
    </citation>
    <scope>NUCLEOTIDE SEQUENCE [LARGE SCALE GENOMIC DNA]</scope>
    <source>
        <strain evidence="3 4">P105</strain>
    </source>
</reference>
<dbReference type="InterPro" id="IPR036291">
    <property type="entry name" value="NAD(P)-bd_dom_sf"/>
</dbReference>
<dbReference type="EMBL" id="CP063849">
    <property type="protein sequence ID" value="QOY91123.1"/>
    <property type="molecule type" value="Genomic_DNA"/>
</dbReference>
<organism evidence="3 4">
    <name type="scientific">Paludibaculum fermentans</name>
    <dbReference type="NCBI Taxonomy" id="1473598"/>
    <lineage>
        <taxon>Bacteria</taxon>
        <taxon>Pseudomonadati</taxon>
        <taxon>Acidobacteriota</taxon>
        <taxon>Terriglobia</taxon>
        <taxon>Bryobacterales</taxon>
        <taxon>Bryobacteraceae</taxon>
        <taxon>Paludibaculum</taxon>
    </lineage>
</organism>
<keyword evidence="4" id="KW-1185">Reference proteome</keyword>
<proteinExistence type="inferred from homology"/>
<dbReference type="PANTHER" id="PTHR43000">
    <property type="entry name" value="DTDP-D-GLUCOSE 4,6-DEHYDRATASE-RELATED"/>
    <property type="match status" value="1"/>
</dbReference>
<evidence type="ECO:0000313" key="4">
    <source>
        <dbReference type="Proteomes" id="UP000593892"/>
    </source>
</evidence>
<dbReference type="Pfam" id="PF01370">
    <property type="entry name" value="Epimerase"/>
    <property type="match status" value="1"/>
</dbReference>